<comment type="caution">
    <text evidence="3">The sequence shown here is derived from an EMBL/GenBank/DDBJ whole genome shotgun (WGS) entry which is preliminary data.</text>
</comment>
<evidence type="ECO:0000256" key="1">
    <source>
        <dbReference type="SAM" id="Coils"/>
    </source>
</evidence>
<feature type="chain" id="PRO_5042294613" description="F-box domain-containing protein" evidence="2">
    <location>
        <begin position="23"/>
        <end position="601"/>
    </location>
</feature>
<sequence>MNPGSGLCRLSALLALSITLNANVEVPNHLERCDHRVRTHHDSDLTLDHNVRLSPPTLPTPYTHWQSSEFHSPQVCIMQSLEPPIPLAAVLSWGNDVAPLPEALVARPWFTAAENELGRIDRDIQALEARREALLQQVDPYRVAFSPHKKLPPELLREILTACVASQSGYVDLTADLNQVLRKFSSDVRITLLRVCSKWRSIVLGTHELWSDMQVRFRVAPDGRGWHPRILRLFRFWLSFSGDHPITLAISVDLDRTGINDIRPVLLGCAHRLRSVTLAPLTSQTVQALLALPAGNMFCLEEVTLDNSSSSVAPPTQHSTVLLGSNHLRRVTMIGFHDSTLETLRIPWGQLTELDLSQSNFSSTQLDSILAVCHALTHAALRVPHSNIPVSQDISLAALRQLTLYSRTLDNVAAFLHAISAPELRELAFKCDNLSRATIAPNPFPSVRRLSIVSSLFDGLSFSPSEIKPVVLSWLSAFNNAEEILLPHCVLGDTAPLISMGSLLPRLRLLVVYSQDFHHLLPILETRLTSTEHSTIAEVGLNGQVASLTNVDRDAVQDLMKAGVFICDGDLTAKRGVRRGQIERRAREYLAKGEGLFGLLG</sequence>
<dbReference type="Proteomes" id="UP001221142">
    <property type="component" value="Unassembled WGS sequence"/>
</dbReference>
<evidence type="ECO:0008006" key="5">
    <source>
        <dbReference type="Google" id="ProtNLM"/>
    </source>
</evidence>
<dbReference type="SUPFAM" id="SSF52058">
    <property type="entry name" value="L domain-like"/>
    <property type="match status" value="1"/>
</dbReference>
<dbReference type="EMBL" id="JARKIF010000061">
    <property type="protein sequence ID" value="KAJ7606224.1"/>
    <property type="molecule type" value="Genomic_DNA"/>
</dbReference>
<proteinExistence type="predicted"/>
<keyword evidence="2" id="KW-0732">Signal</keyword>
<gene>
    <name evidence="3" type="ORF">FB45DRAFT_1139912</name>
</gene>
<evidence type="ECO:0000256" key="2">
    <source>
        <dbReference type="SAM" id="SignalP"/>
    </source>
</evidence>
<evidence type="ECO:0000313" key="3">
    <source>
        <dbReference type="EMBL" id="KAJ7606224.1"/>
    </source>
</evidence>
<organism evidence="3 4">
    <name type="scientific">Roridomyces roridus</name>
    <dbReference type="NCBI Taxonomy" id="1738132"/>
    <lineage>
        <taxon>Eukaryota</taxon>
        <taxon>Fungi</taxon>
        <taxon>Dikarya</taxon>
        <taxon>Basidiomycota</taxon>
        <taxon>Agaricomycotina</taxon>
        <taxon>Agaricomycetes</taxon>
        <taxon>Agaricomycetidae</taxon>
        <taxon>Agaricales</taxon>
        <taxon>Marasmiineae</taxon>
        <taxon>Mycenaceae</taxon>
        <taxon>Roridomyces</taxon>
    </lineage>
</organism>
<keyword evidence="1" id="KW-0175">Coiled coil</keyword>
<accession>A0AAD7B091</accession>
<feature type="signal peptide" evidence="2">
    <location>
        <begin position="1"/>
        <end position="22"/>
    </location>
</feature>
<feature type="coiled-coil region" evidence="1">
    <location>
        <begin position="110"/>
        <end position="137"/>
    </location>
</feature>
<dbReference type="AlphaFoldDB" id="A0AAD7B091"/>
<protein>
    <recommendedName>
        <fullName evidence="5">F-box domain-containing protein</fullName>
    </recommendedName>
</protein>
<dbReference type="Gene3D" id="3.80.10.10">
    <property type="entry name" value="Ribonuclease Inhibitor"/>
    <property type="match status" value="1"/>
</dbReference>
<dbReference type="InterPro" id="IPR032675">
    <property type="entry name" value="LRR_dom_sf"/>
</dbReference>
<keyword evidence="4" id="KW-1185">Reference proteome</keyword>
<reference evidence="3" key="1">
    <citation type="submission" date="2023-03" db="EMBL/GenBank/DDBJ databases">
        <title>Massive genome expansion in bonnet fungi (Mycena s.s.) driven by repeated elements and novel gene families across ecological guilds.</title>
        <authorList>
            <consortium name="Lawrence Berkeley National Laboratory"/>
            <person name="Harder C.B."/>
            <person name="Miyauchi S."/>
            <person name="Viragh M."/>
            <person name="Kuo A."/>
            <person name="Thoen E."/>
            <person name="Andreopoulos B."/>
            <person name="Lu D."/>
            <person name="Skrede I."/>
            <person name="Drula E."/>
            <person name="Henrissat B."/>
            <person name="Morin E."/>
            <person name="Kohler A."/>
            <person name="Barry K."/>
            <person name="LaButti K."/>
            <person name="Morin E."/>
            <person name="Salamov A."/>
            <person name="Lipzen A."/>
            <person name="Mereny Z."/>
            <person name="Hegedus B."/>
            <person name="Baldrian P."/>
            <person name="Stursova M."/>
            <person name="Weitz H."/>
            <person name="Taylor A."/>
            <person name="Grigoriev I.V."/>
            <person name="Nagy L.G."/>
            <person name="Martin F."/>
            <person name="Kauserud H."/>
        </authorList>
    </citation>
    <scope>NUCLEOTIDE SEQUENCE</scope>
    <source>
        <strain evidence="3">9284</strain>
    </source>
</reference>
<name>A0AAD7B091_9AGAR</name>
<evidence type="ECO:0000313" key="4">
    <source>
        <dbReference type="Proteomes" id="UP001221142"/>
    </source>
</evidence>